<reference evidence="2" key="1">
    <citation type="journal article" date="2010" name="Science">
        <title>Signatures of adaptation to obligate biotrophy in the Hyaloperonospora arabidopsidis genome.</title>
        <authorList>
            <person name="Baxter L."/>
            <person name="Tripathy S."/>
            <person name="Ishaque N."/>
            <person name="Boot N."/>
            <person name="Cabral A."/>
            <person name="Kemen E."/>
            <person name="Thines M."/>
            <person name="Ah-Fong A."/>
            <person name="Anderson R."/>
            <person name="Badejoko W."/>
            <person name="Bittner-Eddy P."/>
            <person name="Boore J.L."/>
            <person name="Chibucos M.C."/>
            <person name="Coates M."/>
            <person name="Dehal P."/>
            <person name="Delehaunty K."/>
            <person name="Dong S."/>
            <person name="Downton P."/>
            <person name="Dumas B."/>
            <person name="Fabro G."/>
            <person name="Fronick C."/>
            <person name="Fuerstenberg S.I."/>
            <person name="Fulton L."/>
            <person name="Gaulin E."/>
            <person name="Govers F."/>
            <person name="Hughes L."/>
            <person name="Humphray S."/>
            <person name="Jiang R.H."/>
            <person name="Judelson H."/>
            <person name="Kamoun S."/>
            <person name="Kyung K."/>
            <person name="Meijer H."/>
            <person name="Minx P."/>
            <person name="Morris P."/>
            <person name="Nelson J."/>
            <person name="Phuntumart V."/>
            <person name="Qutob D."/>
            <person name="Rehmany A."/>
            <person name="Rougon-Cardoso A."/>
            <person name="Ryden P."/>
            <person name="Torto-Alalibo T."/>
            <person name="Studholme D."/>
            <person name="Wang Y."/>
            <person name="Win J."/>
            <person name="Wood J."/>
            <person name="Clifton S.W."/>
            <person name="Rogers J."/>
            <person name="Van den Ackerveken G."/>
            <person name="Jones J.D."/>
            <person name="McDowell J.M."/>
            <person name="Beynon J."/>
            <person name="Tyler B.M."/>
        </authorList>
    </citation>
    <scope>NUCLEOTIDE SEQUENCE [LARGE SCALE GENOMIC DNA]</scope>
    <source>
        <strain evidence="2">Emoy2</strain>
    </source>
</reference>
<keyword evidence="2" id="KW-1185">Reference proteome</keyword>
<proteinExistence type="predicted"/>
<dbReference type="HOGENOM" id="CLU_2946549_0_0_1"/>
<dbReference type="VEuPathDB" id="FungiDB:HpaG810277"/>
<accession>M4BUT8</accession>
<evidence type="ECO:0000313" key="2">
    <source>
        <dbReference type="Proteomes" id="UP000011713"/>
    </source>
</evidence>
<reference evidence="1" key="2">
    <citation type="submission" date="2015-06" db="UniProtKB">
        <authorList>
            <consortium name="EnsemblProtists"/>
        </authorList>
    </citation>
    <scope>IDENTIFICATION</scope>
    <source>
        <strain evidence="1">Emoy2</strain>
    </source>
</reference>
<dbReference type="EnsemblProtists" id="HpaT810277">
    <property type="protein sequence ID" value="HpaP810277"/>
    <property type="gene ID" value="HpaG810277"/>
</dbReference>
<organism evidence="1 2">
    <name type="scientific">Hyaloperonospora arabidopsidis (strain Emoy2)</name>
    <name type="common">Downy mildew agent</name>
    <name type="synonym">Peronospora arabidopsidis</name>
    <dbReference type="NCBI Taxonomy" id="559515"/>
    <lineage>
        <taxon>Eukaryota</taxon>
        <taxon>Sar</taxon>
        <taxon>Stramenopiles</taxon>
        <taxon>Oomycota</taxon>
        <taxon>Peronosporomycetes</taxon>
        <taxon>Peronosporales</taxon>
        <taxon>Peronosporaceae</taxon>
        <taxon>Hyaloperonospora</taxon>
    </lineage>
</organism>
<dbReference type="Proteomes" id="UP000011713">
    <property type="component" value="Unassembled WGS sequence"/>
</dbReference>
<dbReference type="EMBL" id="JH597954">
    <property type="status" value="NOT_ANNOTATED_CDS"/>
    <property type="molecule type" value="Genomic_DNA"/>
</dbReference>
<evidence type="ECO:0000313" key="1">
    <source>
        <dbReference type="EnsemblProtists" id="HpaP810277"/>
    </source>
</evidence>
<dbReference type="AlphaFoldDB" id="M4BUT8"/>
<protein>
    <submittedName>
        <fullName evidence="1">Uncharacterized protein</fullName>
    </submittedName>
</protein>
<sequence>MACHHICETFKLTNSYQLANKQIKAEQYVIILCCTDALIQRSIGPAEMIGKILIADILSK</sequence>
<dbReference type="InParanoid" id="M4BUT8"/>
<name>M4BUT8_HYAAE</name>